<organism evidence="2 3">
    <name type="scientific">Marinicauda pacifica</name>
    <dbReference type="NCBI Taxonomy" id="1133559"/>
    <lineage>
        <taxon>Bacteria</taxon>
        <taxon>Pseudomonadati</taxon>
        <taxon>Pseudomonadota</taxon>
        <taxon>Alphaproteobacteria</taxon>
        <taxon>Maricaulales</taxon>
        <taxon>Maricaulaceae</taxon>
        <taxon>Marinicauda</taxon>
    </lineage>
</organism>
<evidence type="ECO:0000313" key="2">
    <source>
        <dbReference type="EMBL" id="TGY92347.1"/>
    </source>
</evidence>
<comment type="caution">
    <text evidence="2">The sequence shown here is derived from an EMBL/GenBank/DDBJ whole genome shotgun (WGS) entry which is preliminary data.</text>
</comment>
<evidence type="ECO:0000259" key="1">
    <source>
        <dbReference type="PROSITE" id="PS50943"/>
    </source>
</evidence>
<dbReference type="Proteomes" id="UP000305451">
    <property type="component" value="Unassembled WGS sequence"/>
</dbReference>
<dbReference type="AlphaFoldDB" id="A0A4S2H920"/>
<dbReference type="GO" id="GO:0003677">
    <property type="term" value="F:DNA binding"/>
    <property type="evidence" value="ECO:0007669"/>
    <property type="project" value="InterPro"/>
</dbReference>
<dbReference type="Gene3D" id="1.10.260.40">
    <property type="entry name" value="lambda repressor-like DNA-binding domains"/>
    <property type="match status" value="1"/>
</dbReference>
<dbReference type="OrthoDB" id="7632574at2"/>
<accession>A0A4S2H920</accession>
<dbReference type="SUPFAM" id="SSF47413">
    <property type="entry name" value="lambda repressor-like DNA-binding domains"/>
    <property type="match status" value="1"/>
</dbReference>
<feature type="domain" description="HTH cro/C1-type" evidence="1">
    <location>
        <begin position="11"/>
        <end position="47"/>
    </location>
</feature>
<dbReference type="InterPro" id="IPR001387">
    <property type="entry name" value="Cro/C1-type_HTH"/>
</dbReference>
<dbReference type="Pfam" id="PF13560">
    <property type="entry name" value="HTH_31"/>
    <property type="match status" value="1"/>
</dbReference>
<protein>
    <submittedName>
        <fullName evidence="2">XRE family transcriptional regulator</fullName>
    </submittedName>
</protein>
<gene>
    <name evidence="2" type="ORF">E5162_11925</name>
</gene>
<reference evidence="2 3" key="1">
    <citation type="journal article" date="2013" name="Int. J. Syst. Evol. Microbiol.">
        <title>Marinicauda pacifica gen. nov., sp. nov., a prosthecate alphaproteobacterium of the family Hyphomonadaceae isolated from deep seawater.</title>
        <authorList>
            <person name="Zhang X.Y."/>
            <person name="Li G.W."/>
            <person name="Wang C.S."/>
            <person name="Zhang Y.J."/>
            <person name="Xu X.W."/>
            <person name="Li H."/>
            <person name="Liu A."/>
            <person name="Liu C."/>
            <person name="Xie B.B."/>
            <person name="Qin Q.L."/>
            <person name="Xu Z."/>
            <person name="Chen X.L."/>
            <person name="Zhou B.C."/>
            <person name="Zhang Y.Z."/>
        </authorList>
    </citation>
    <scope>NUCLEOTIDE SEQUENCE [LARGE SCALE GENOMIC DNA]</scope>
    <source>
        <strain evidence="2 3">P-1 km-3</strain>
    </source>
</reference>
<proteinExistence type="predicted"/>
<sequence>MTSSEKWGLRLRAFRMRSQIKQEALARLLDISQAYVSRLEAGAVIPSDELTDRIKTLLRQRKNRPLFDDWRATVRHSTALMSLIRKDEGDIRVVEISDALRAASSAFKHVTEGTSVTTLLAPDSHKLVEELDAEGAFDGTIARARILWSAGDLDAEACFEAINLPVRDDMGRWYIHSTHTKVSRTDYKRWLQSNAGADVVIA</sequence>
<dbReference type="InterPro" id="IPR010982">
    <property type="entry name" value="Lambda_DNA-bd_dom_sf"/>
</dbReference>
<name>A0A4S2H920_9PROT</name>
<keyword evidence="3" id="KW-1185">Reference proteome</keyword>
<dbReference type="SMART" id="SM00530">
    <property type="entry name" value="HTH_XRE"/>
    <property type="match status" value="1"/>
</dbReference>
<dbReference type="CDD" id="cd00093">
    <property type="entry name" value="HTH_XRE"/>
    <property type="match status" value="1"/>
</dbReference>
<dbReference type="EMBL" id="SRXV01000003">
    <property type="protein sequence ID" value="TGY92347.1"/>
    <property type="molecule type" value="Genomic_DNA"/>
</dbReference>
<dbReference type="RefSeq" id="WP_135945481.1">
    <property type="nucleotide sequence ID" value="NZ_BMEI01000003.1"/>
</dbReference>
<dbReference type="PROSITE" id="PS50943">
    <property type="entry name" value="HTH_CROC1"/>
    <property type="match status" value="1"/>
</dbReference>
<evidence type="ECO:0000313" key="3">
    <source>
        <dbReference type="Proteomes" id="UP000305451"/>
    </source>
</evidence>